<proteinExistence type="predicted"/>
<organism evidence="1">
    <name type="scientific">Spodoptera frugiperda</name>
    <name type="common">Fall armyworm</name>
    <dbReference type="NCBI Taxonomy" id="7108"/>
    <lineage>
        <taxon>Eukaryota</taxon>
        <taxon>Metazoa</taxon>
        <taxon>Ecdysozoa</taxon>
        <taxon>Arthropoda</taxon>
        <taxon>Hexapoda</taxon>
        <taxon>Insecta</taxon>
        <taxon>Pterygota</taxon>
        <taxon>Neoptera</taxon>
        <taxon>Endopterygota</taxon>
        <taxon>Lepidoptera</taxon>
        <taxon>Glossata</taxon>
        <taxon>Ditrysia</taxon>
        <taxon>Noctuoidea</taxon>
        <taxon>Noctuidae</taxon>
        <taxon>Amphipyrinae</taxon>
        <taxon>Spodoptera</taxon>
    </lineage>
</organism>
<name>A0A2H1V653_SPOFR</name>
<dbReference type="AlphaFoldDB" id="A0A2H1V653"/>
<reference evidence="1" key="1">
    <citation type="submission" date="2016-07" db="EMBL/GenBank/DDBJ databases">
        <authorList>
            <person name="Bretaudeau A."/>
        </authorList>
    </citation>
    <scope>NUCLEOTIDE SEQUENCE</scope>
    <source>
        <strain evidence="1">Rice</strain>
        <tissue evidence="1">Whole body</tissue>
    </source>
</reference>
<dbReference type="EMBL" id="ODYU01000880">
    <property type="protein sequence ID" value="SOQ36313.1"/>
    <property type="molecule type" value="Genomic_DNA"/>
</dbReference>
<sequence length="101" mass="10982">MWRTEVSEEDESLIIMVQSKNGNLNLSFAMKRTNITSLVHTAGKRVDGSPDRKLSPSPMVTQNIRGDTSALPAFYGLGIQGLLGNWGLGRRIGYATVTISS</sequence>
<evidence type="ECO:0000313" key="1">
    <source>
        <dbReference type="EMBL" id="SOQ36313.1"/>
    </source>
</evidence>
<accession>A0A2H1V653</accession>
<gene>
    <name evidence="1" type="ORF">SFRICE_016022</name>
</gene>
<protein>
    <submittedName>
        <fullName evidence="1">SFRICE_016022</fullName>
    </submittedName>
</protein>